<evidence type="ECO:0000256" key="4">
    <source>
        <dbReference type="ARBA" id="ARBA00022679"/>
    </source>
</evidence>
<protein>
    <recommendedName>
        <fullName evidence="6">Glycosyltransferase 2-like domain-containing protein</fullName>
    </recommendedName>
</protein>
<sequence length="384" mass="41406">MAIPACDEAERIEACLAALAGQRDRCGAPLAETLFEILVFANNCSDGTAERVAVLAEGMPQTVSVVTETLSPDHSNAGWARKRAMDLAAARLIERRCFDGVILTTDADSCVAPTWVAASLRAVGDGADCVAGYVDGHPSELLRLGPAFLRRGRLEDRYLAAVAEIYARCDPRPHDPWPNHRVSSGASLAVTLCAYQAIGGLPPVPVGEDGALAHALECAGFKVRHAMDVTVTTSCRLDGRAKGGAADTMSLRHIAPDAPCDEDIEPAFHVARRALYKGYLRRLFEGTQLAHGQWAGRLGLTDPQAAALAELCNRRGFEEFWRELAKASPVLGERIALRPSDLPRQIERAGMLLRHLRRVPADVSRTAAPDDMFPLSGWFEPEAA</sequence>
<gene>
    <name evidence="7" type="ORF">J3R73_002765</name>
</gene>
<proteinExistence type="predicted"/>
<keyword evidence="5" id="KW-0472">Membrane</keyword>
<dbReference type="Gene3D" id="3.90.550.10">
    <property type="entry name" value="Spore Coat Polysaccharide Biosynthesis Protein SpsA, Chain A"/>
    <property type="match status" value="1"/>
</dbReference>
<name>A0ABU0FFT5_9HYPH</name>
<comment type="caution">
    <text evidence="7">The sequence shown here is derived from an EMBL/GenBank/DDBJ whole genome shotgun (WGS) entry which is preliminary data.</text>
</comment>
<evidence type="ECO:0000256" key="1">
    <source>
        <dbReference type="ARBA" id="ARBA00004236"/>
    </source>
</evidence>
<reference evidence="7 8" key="1">
    <citation type="submission" date="2023-07" db="EMBL/GenBank/DDBJ databases">
        <title>Genomic Encyclopedia of Type Strains, Phase IV (KMG-IV): sequencing the most valuable type-strain genomes for metagenomic binning, comparative biology and taxonomic classification.</title>
        <authorList>
            <person name="Goeker M."/>
        </authorList>
    </citation>
    <scope>NUCLEOTIDE SEQUENCE [LARGE SCALE GENOMIC DNA]</scope>
    <source>
        <strain evidence="7 8">DSM 5896</strain>
    </source>
</reference>
<evidence type="ECO:0000259" key="6">
    <source>
        <dbReference type="Pfam" id="PF00535"/>
    </source>
</evidence>
<keyword evidence="2" id="KW-1003">Cell membrane</keyword>
<dbReference type="SUPFAM" id="SSF53448">
    <property type="entry name" value="Nucleotide-diphospho-sugar transferases"/>
    <property type="match status" value="1"/>
</dbReference>
<organism evidence="7 8">
    <name type="scientific">Labrys monachus</name>
    <dbReference type="NCBI Taxonomy" id="217067"/>
    <lineage>
        <taxon>Bacteria</taxon>
        <taxon>Pseudomonadati</taxon>
        <taxon>Pseudomonadota</taxon>
        <taxon>Alphaproteobacteria</taxon>
        <taxon>Hyphomicrobiales</taxon>
        <taxon>Xanthobacteraceae</taxon>
        <taxon>Labrys</taxon>
    </lineage>
</organism>
<dbReference type="Pfam" id="PF00535">
    <property type="entry name" value="Glycos_transf_2"/>
    <property type="match status" value="1"/>
</dbReference>
<keyword evidence="4" id="KW-0808">Transferase</keyword>
<feature type="domain" description="Glycosyltransferase 2-like" evidence="6">
    <location>
        <begin position="3"/>
        <end position="146"/>
    </location>
</feature>
<dbReference type="PANTHER" id="PTHR43646">
    <property type="entry name" value="GLYCOSYLTRANSFERASE"/>
    <property type="match status" value="1"/>
</dbReference>
<comment type="subcellular location">
    <subcellularLocation>
        <location evidence="1">Cell membrane</location>
    </subcellularLocation>
</comment>
<evidence type="ECO:0000313" key="7">
    <source>
        <dbReference type="EMBL" id="MDQ0392973.1"/>
    </source>
</evidence>
<dbReference type="PANTHER" id="PTHR43646:SF2">
    <property type="entry name" value="GLYCOSYLTRANSFERASE 2-LIKE DOMAIN-CONTAINING PROTEIN"/>
    <property type="match status" value="1"/>
</dbReference>
<evidence type="ECO:0000256" key="5">
    <source>
        <dbReference type="ARBA" id="ARBA00023136"/>
    </source>
</evidence>
<dbReference type="InterPro" id="IPR001173">
    <property type="entry name" value="Glyco_trans_2-like"/>
</dbReference>
<dbReference type="EMBL" id="JAUSVK010000001">
    <property type="protein sequence ID" value="MDQ0392973.1"/>
    <property type="molecule type" value="Genomic_DNA"/>
</dbReference>
<evidence type="ECO:0000256" key="3">
    <source>
        <dbReference type="ARBA" id="ARBA00022676"/>
    </source>
</evidence>
<keyword evidence="3" id="KW-0328">Glycosyltransferase</keyword>
<dbReference type="InterPro" id="IPR029044">
    <property type="entry name" value="Nucleotide-diphossugar_trans"/>
</dbReference>
<keyword evidence="8" id="KW-1185">Reference proteome</keyword>
<evidence type="ECO:0000313" key="8">
    <source>
        <dbReference type="Proteomes" id="UP001237448"/>
    </source>
</evidence>
<dbReference type="Proteomes" id="UP001237448">
    <property type="component" value="Unassembled WGS sequence"/>
</dbReference>
<accession>A0ABU0FFT5</accession>
<evidence type="ECO:0000256" key="2">
    <source>
        <dbReference type="ARBA" id="ARBA00022475"/>
    </source>
</evidence>
<dbReference type="RefSeq" id="WP_307427676.1">
    <property type="nucleotide sequence ID" value="NZ_JAUSVK010000001.1"/>
</dbReference>